<dbReference type="KEGG" id="ptm:GSPATT00005816001"/>
<reference evidence="2 3" key="1">
    <citation type="journal article" date="2006" name="Nature">
        <title>Global trends of whole-genome duplications revealed by the ciliate Paramecium tetraurelia.</title>
        <authorList>
            <consortium name="Genoscope"/>
            <person name="Aury J.-M."/>
            <person name="Jaillon O."/>
            <person name="Duret L."/>
            <person name="Noel B."/>
            <person name="Jubin C."/>
            <person name="Porcel B.M."/>
            <person name="Segurens B."/>
            <person name="Daubin V."/>
            <person name="Anthouard V."/>
            <person name="Aiach N."/>
            <person name="Arnaiz O."/>
            <person name="Billaut A."/>
            <person name="Beisson J."/>
            <person name="Blanc I."/>
            <person name="Bouhouche K."/>
            <person name="Camara F."/>
            <person name="Duharcourt S."/>
            <person name="Guigo R."/>
            <person name="Gogendeau D."/>
            <person name="Katinka M."/>
            <person name="Keller A.-M."/>
            <person name="Kissmehl R."/>
            <person name="Klotz C."/>
            <person name="Koll F."/>
            <person name="Le Moue A."/>
            <person name="Lepere C."/>
            <person name="Malinsky S."/>
            <person name="Nowacki M."/>
            <person name="Nowak J.K."/>
            <person name="Plattner H."/>
            <person name="Poulain J."/>
            <person name="Ruiz F."/>
            <person name="Serrano V."/>
            <person name="Zagulski M."/>
            <person name="Dessen P."/>
            <person name="Betermier M."/>
            <person name="Weissenbach J."/>
            <person name="Scarpelli C."/>
            <person name="Schachter V."/>
            <person name="Sperling L."/>
            <person name="Meyer E."/>
            <person name="Cohen J."/>
            <person name="Wincker P."/>
        </authorList>
    </citation>
    <scope>NUCLEOTIDE SEQUENCE [LARGE SCALE GENOMIC DNA]</scope>
    <source>
        <strain evidence="2 3">Stock d4-2</strain>
    </source>
</reference>
<feature type="region of interest" description="Disordered" evidence="1">
    <location>
        <begin position="1"/>
        <end position="44"/>
    </location>
</feature>
<dbReference type="InParanoid" id="A0BVK3"/>
<proteinExistence type="predicted"/>
<dbReference type="eggNOG" id="ENOG502T1VI">
    <property type="taxonomic scope" value="Eukaryota"/>
</dbReference>
<evidence type="ECO:0000256" key="1">
    <source>
        <dbReference type="SAM" id="MobiDB-lite"/>
    </source>
</evidence>
<evidence type="ECO:0000313" key="3">
    <source>
        <dbReference type="Proteomes" id="UP000000600"/>
    </source>
</evidence>
<sequence>MNRIHHYQGLDSRQKTGQEATEPASTNNRFTRSLGKSRSSFNNSVSQSITNSIQKGKSSYLNHLEAYYNMHLIEILAGLFLVNQGFVSIRREGRFVEEMVDQLKDLLFLIKQVDFEASNFEELYQTDAEYFSETVYRDIKHLEQQHYDLIYSSSLRFLSNVLQCLQFNFEIDIYEFDIRDWAQQGLDHILKFSGLRRSFRQPVSFCQRYCKCISNLFKNNRQRR</sequence>
<feature type="compositionally biased region" description="Polar residues" evidence="1">
    <location>
        <begin position="15"/>
        <end position="36"/>
    </location>
</feature>
<accession>A0BVK3</accession>
<dbReference type="Proteomes" id="UP000000600">
    <property type="component" value="Unassembled WGS sequence"/>
</dbReference>
<gene>
    <name evidence="2" type="ORF">GSPATT00005816001</name>
</gene>
<name>A0BVK3_PARTE</name>
<dbReference type="GeneID" id="5015752"/>
<dbReference type="RefSeq" id="XP_001429968.1">
    <property type="nucleotide sequence ID" value="XM_001429931.1"/>
</dbReference>
<dbReference type="EMBL" id="CT868019">
    <property type="protein sequence ID" value="CAK62570.1"/>
    <property type="molecule type" value="Genomic_DNA"/>
</dbReference>
<protein>
    <submittedName>
        <fullName evidence="2">Uncharacterized protein</fullName>
    </submittedName>
</protein>
<dbReference type="OrthoDB" id="284650at2759"/>
<organism evidence="2 3">
    <name type="scientific">Paramecium tetraurelia</name>
    <dbReference type="NCBI Taxonomy" id="5888"/>
    <lineage>
        <taxon>Eukaryota</taxon>
        <taxon>Sar</taxon>
        <taxon>Alveolata</taxon>
        <taxon>Ciliophora</taxon>
        <taxon>Intramacronucleata</taxon>
        <taxon>Oligohymenophorea</taxon>
        <taxon>Peniculida</taxon>
        <taxon>Parameciidae</taxon>
        <taxon>Paramecium</taxon>
    </lineage>
</organism>
<evidence type="ECO:0000313" key="2">
    <source>
        <dbReference type="EMBL" id="CAK62570.1"/>
    </source>
</evidence>
<keyword evidence="3" id="KW-1185">Reference proteome</keyword>
<dbReference type="HOGENOM" id="CLU_1237098_0_0_1"/>
<dbReference type="OMA" id="EYNIRNW"/>
<dbReference type="AlphaFoldDB" id="A0BVK3"/>